<evidence type="ECO:0000256" key="7">
    <source>
        <dbReference type="ARBA" id="ARBA00023065"/>
    </source>
</evidence>
<keyword evidence="5 10" id="KW-0812">Transmembrane</keyword>
<accession>A0AAP3E3F4</accession>
<keyword evidence="6 10" id="KW-1133">Transmembrane helix</keyword>
<dbReference type="PANTHER" id="PTHR43298">
    <property type="entry name" value="MULTIDRUG RESISTANCE PROTEIN NORM-RELATED"/>
    <property type="match status" value="1"/>
</dbReference>
<feature type="transmembrane region" description="Helical" evidence="10">
    <location>
        <begin position="45"/>
        <end position="62"/>
    </location>
</feature>
<name>A0AAP3E3F4_9EURY</name>
<evidence type="ECO:0000256" key="8">
    <source>
        <dbReference type="ARBA" id="ARBA00023136"/>
    </source>
</evidence>
<feature type="transmembrane region" description="Helical" evidence="10">
    <location>
        <begin position="324"/>
        <end position="344"/>
    </location>
</feature>
<evidence type="ECO:0000256" key="2">
    <source>
        <dbReference type="ARBA" id="ARBA00022448"/>
    </source>
</evidence>
<evidence type="ECO:0000256" key="1">
    <source>
        <dbReference type="ARBA" id="ARBA00004651"/>
    </source>
</evidence>
<dbReference type="EMBL" id="JAOPKA010000012">
    <property type="protein sequence ID" value="MCU4743032.1"/>
    <property type="molecule type" value="Genomic_DNA"/>
</dbReference>
<comment type="caution">
    <text evidence="11">The sequence shown here is derived from an EMBL/GenBank/DDBJ whole genome shotgun (WGS) entry which is preliminary data.</text>
</comment>
<dbReference type="GO" id="GO:0005886">
    <property type="term" value="C:plasma membrane"/>
    <property type="evidence" value="ECO:0007669"/>
    <property type="project" value="UniProtKB-SubCell"/>
</dbReference>
<feature type="transmembrane region" description="Helical" evidence="10">
    <location>
        <begin position="396"/>
        <end position="417"/>
    </location>
</feature>
<organism evidence="11 12">
    <name type="scientific">Natronoglomus mannanivorans</name>
    <dbReference type="NCBI Taxonomy" id="2979990"/>
    <lineage>
        <taxon>Archaea</taxon>
        <taxon>Methanobacteriati</taxon>
        <taxon>Methanobacteriota</taxon>
        <taxon>Stenosarchaea group</taxon>
        <taxon>Halobacteria</taxon>
        <taxon>Halobacteriales</taxon>
        <taxon>Natrialbaceae</taxon>
        <taxon>Natronoglomus</taxon>
    </lineage>
</organism>
<dbReference type="InterPro" id="IPR050222">
    <property type="entry name" value="MATE_MdtK"/>
</dbReference>
<keyword evidence="4" id="KW-1003">Cell membrane</keyword>
<dbReference type="GO" id="GO:0042910">
    <property type="term" value="F:xenobiotic transmembrane transporter activity"/>
    <property type="evidence" value="ECO:0007669"/>
    <property type="project" value="InterPro"/>
</dbReference>
<evidence type="ECO:0000256" key="4">
    <source>
        <dbReference type="ARBA" id="ARBA00022475"/>
    </source>
</evidence>
<comment type="subcellular location">
    <subcellularLocation>
        <location evidence="1">Cell membrane</location>
        <topology evidence="1">Multi-pass membrane protein</topology>
    </subcellularLocation>
</comment>
<dbReference type="PIRSF" id="PIRSF006603">
    <property type="entry name" value="DinF"/>
    <property type="match status" value="1"/>
</dbReference>
<feature type="transmembrane region" description="Helical" evidence="10">
    <location>
        <begin position="104"/>
        <end position="129"/>
    </location>
</feature>
<feature type="transmembrane region" description="Helical" evidence="10">
    <location>
        <begin position="135"/>
        <end position="156"/>
    </location>
</feature>
<keyword evidence="8 10" id="KW-0472">Membrane</keyword>
<proteinExistence type="predicted"/>
<keyword evidence="7" id="KW-0406">Ion transport</keyword>
<dbReference type="CDD" id="cd13137">
    <property type="entry name" value="MATE_NorM_like"/>
    <property type="match status" value="1"/>
</dbReference>
<keyword evidence="3" id="KW-0050">Antiport</keyword>
<dbReference type="Pfam" id="PF01554">
    <property type="entry name" value="MatE"/>
    <property type="match status" value="2"/>
</dbReference>
<evidence type="ECO:0000256" key="10">
    <source>
        <dbReference type="SAM" id="Phobius"/>
    </source>
</evidence>
<feature type="transmembrane region" description="Helical" evidence="10">
    <location>
        <begin position="177"/>
        <end position="197"/>
    </location>
</feature>
<evidence type="ECO:0000313" key="12">
    <source>
        <dbReference type="Proteomes" id="UP001321018"/>
    </source>
</evidence>
<dbReference type="NCBIfam" id="TIGR00797">
    <property type="entry name" value="matE"/>
    <property type="match status" value="1"/>
</dbReference>
<dbReference type="RefSeq" id="WP_338004850.1">
    <property type="nucleotide sequence ID" value="NZ_JAOPKA010000012.1"/>
</dbReference>
<evidence type="ECO:0000256" key="5">
    <source>
        <dbReference type="ARBA" id="ARBA00022692"/>
    </source>
</evidence>
<evidence type="ECO:0000256" key="9">
    <source>
        <dbReference type="ARBA" id="ARBA00031636"/>
    </source>
</evidence>
<dbReference type="AlphaFoldDB" id="A0AAP3E3F4"/>
<reference evidence="11" key="1">
    <citation type="submission" date="2022-09" db="EMBL/GenBank/DDBJ databases">
        <title>Enrichment on poylsaccharides allowed isolation of novel metabolic and taxonomic groups of Haloarchaea.</title>
        <authorList>
            <person name="Sorokin D.Y."/>
            <person name="Elcheninov A.G."/>
            <person name="Khizhniak T.V."/>
            <person name="Kolganova T.V."/>
            <person name="Kublanov I.V."/>
        </authorList>
    </citation>
    <scope>NUCLEOTIDE SEQUENCE</scope>
    <source>
        <strain evidence="11">AArc-xg1-1</strain>
    </source>
</reference>
<keyword evidence="2" id="KW-0813">Transport</keyword>
<sequence length="466" mass="49487">MSHGELKRSLEERGRTLTEWKRFVRLGWPISVQSFVRTGMRTTDVIVAGIFGPAAIAALGLSNLYTRLALYTGIGIGTGSLALASQDTGSGADANRDQAVTQALLIGFVVGIPFALFAFLFSEQALLVFGAPNEVIVTGAPYLLLVLGTAPFRHIVLIGEKSLQGTGDTMTPMYIRGGANVVNIVGTVILGLGVGPVPQFEVIGIGLATAGSNILAAIAVVLVFTTSWSEVNLVRPTDFTIAKQIVSISIPRTVEGLSTTAASFPLEAILITFGVEVYAAYTVGQQVRSQLTGPFARSYGVLGSILTGQAIGEKRIEDAHFSTAALTLFACLTIGVLSIVMIVGNEFFASVFSDDPVTAAAAQTFIIAFAIASPLEALFRSYSGILQGAGETTKPFIAELTGVFGLLLGITYVGGILLEGGVVFVYVAIISYNVWRFGLIYFWYNQDFWIENALRQLEVRGSIKSD</sequence>
<protein>
    <recommendedName>
        <fullName evidence="9">Multidrug-efflux transporter</fullName>
    </recommendedName>
</protein>
<gene>
    <name evidence="11" type="ORF">OB960_16725</name>
</gene>
<dbReference type="GO" id="GO:0006811">
    <property type="term" value="P:monoatomic ion transport"/>
    <property type="evidence" value="ECO:0007669"/>
    <property type="project" value="UniProtKB-KW"/>
</dbReference>
<evidence type="ECO:0000313" key="11">
    <source>
        <dbReference type="EMBL" id="MCU4743032.1"/>
    </source>
</evidence>
<feature type="transmembrane region" description="Helical" evidence="10">
    <location>
        <begin position="203"/>
        <end position="225"/>
    </location>
</feature>
<dbReference type="GO" id="GO:0015297">
    <property type="term" value="F:antiporter activity"/>
    <property type="evidence" value="ECO:0007669"/>
    <property type="project" value="UniProtKB-KW"/>
</dbReference>
<dbReference type="Proteomes" id="UP001321018">
    <property type="component" value="Unassembled WGS sequence"/>
</dbReference>
<dbReference type="PANTHER" id="PTHR43298:SF2">
    <property type="entry name" value="FMN_FAD EXPORTER YEEO-RELATED"/>
    <property type="match status" value="1"/>
</dbReference>
<feature type="transmembrane region" description="Helical" evidence="10">
    <location>
        <begin position="423"/>
        <end position="444"/>
    </location>
</feature>
<dbReference type="InterPro" id="IPR002528">
    <property type="entry name" value="MATE_fam"/>
</dbReference>
<feature type="transmembrane region" description="Helical" evidence="10">
    <location>
        <begin position="68"/>
        <end position="84"/>
    </location>
</feature>
<evidence type="ECO:0000256" key="6">
    <source>
        <dbReference type="ARBA" id="ARBA00022989"/>
    </source>
</evidence>
<feature type="transmembrane region" description="Helical" evidence="10">
    <location>
        <begin position="356"/>
        <end position="375"/>
    </location>
</feature>
<dbReference type="InterPro" id="IPR048279">
    <property type="entry name" value="MdtK-like"/>
</dbReference>
<evidence type="ECO:0000256" key="3">
    <source>
        <dbReference type="ARBA" id="ARBA00022449"/>
    </source>
</evidence>